<evidence type="ECO:0000313" key="4">
    <source>
        <dbReference type="Ensembl" id="ENSPSTP00000013262.1"/>
    </source>
</evidence>
<organism evidence="4 5">
    <name type="scientific">Pavo cristatus</name>
    <name type="common">Indian peafowl</name>
    <name type="synonym">Blue peafowl</name>
    <dbReference type="NCBI Taxonomy" id="9049"/>
    <lineage>
        <taxon>Eukaryota</taxon>
        <taxon>Metazoa</taxon>
        <taxon>Chordata</taxon>
        <taxon>Craniata</taxon>
        <taxon>Vertebrata</taxon>
        <taxon>Euteleostomi</taxon>
        <taxon>Archelosauria</taxon>
        <taxon>Archosauria</taxon>
        <taxon>Dinosauria</taxon>
        <taxon>Saurischia</taxon>
        <taxon>Theropoda</taxon>
        <taxon>Coelurosauria</taxon>
        <taxon>Aves</taxon>
        <taxon>Neognathae</taxon>
        <taxon>Galloanserae</taxon>
        <taxon>Galliformes</taxon>
        <taxon>Phasianidae</taxon>
        <taxon>Phasianinae</taxon>
        <taxon>Pavo</taxon>
    </lineage>
</organism>
<name>A0A8C9FBZ4_PAVCR</name>
<dbReference type="AlphaFoldDB" id="A0A8C9FBZ4"/>
<protein>
    <submittedName>
        <fullName evidence="4">Uncharacterized protein</fullName>
    </submittedName>
</protein>
<feature type="transmembrane region" description="Helical" evidence="1">
    <location>
        <begin position="62"/>
        <end position="81"/>
    </location>
</feature>
<evidence type="ECO:0000256" key="1">
    <source>
        <dbReference type="SAM" id="Phobius"/>
    </source>
</evidence>
<feature type="transmembrane region" description="Helical" evidence="1">
    <location>
        <begin position="31"/>
        <end position="50"/>
    </location>
</feature>
<dbReference type="InterPro" id="IPR053911">
    <property type="entry name" value="PGAP2IP_TM_2nd"/>
</dbReference>
<dbReference type="Ensembl" id="ENSPSTT00000013901.1">
    <property type="protein sequence ID" value="ENSPSTP00000013262.1"/>
    <property type="gene ID" value="ENSPSTG00000009387.1"/>
</dbReference>
<keyword evidence="1" id="KW-0812">Transmembrane</keyword>
<feature type="transmembrane region" description="Helical" evidence="1">
    <location>
        <begin position="7"/>
        <end position="25"/>
    </location>
</feature>
<dbReference type="Proteomes" id="UP000694428">
    <property type="component" value="Unplaced"/>
</dbReference>
<keyword evidence="5" id="KW-1185">Reference proteome</keyword>
<reference evidence="4" key="1">
    <citation type="submission" date="2025-08" db="UniProtKB">
        <authorList>
            <consortium name="Ensembl"/>
        </authorList>
    </citation>
    <scope>IDENTIFICATION</scope>
</reference>
<evidence type="ECO:0000313" key="5">
    <source>
        <dbReference type="Proteomes" id="UP000694428"/>
    </source>
</evidence>
<keyword evidence="1" id="KW-0472">Membrane</keyword>
<keyword evidence="1" id="KW-1133">Transmembrane helix</keyword>
<feature type="transmembrane region" description="Helical" evidence="1">
    <location>
        <begin position="127"/>
        <end position="146"/>
    </location>
</feature>
<dbReference type="Pfam" id="PF23022">
    <property type="entry name" value="6TM_1st_PGAP2IP"/>
    <property type="match status" value="1"/>
</dbReference>
<feature type="domain" description="PGAP2IP first transmembrane" evidence="3">
    <location>
        <begin position="12"/>
        <end position="105"/>
    </location>
</feature>
<reference evidence="4" key="2">
    <citation type="submission" date="2025-09" db="UniProtKB">
        <authorList>
            <consortium name="Ensembl"/>
        </authorList>
    </citation>
    <scope>IDENTIFICATION</scope>
</reference>
<accession>A0A8C9FBZ4</accession>
<proteinExistence type="predicted"/>
<evidence type="ECO:0000259" key="3">
    <source>
        <dbReference type="Pfam" id="PF23022"/>
    </source>
</evidence>
<sequence>MLVQSRSCSNLCMCVCLFVGSLASYQAPNASIRLFILAAGVSSSLLVQTVKWWSGNNLQRFIRIWGFILGKMMLLVLRIWYTSLNPVWSSQAANTVMLIIGLVAAAERIYSGKHIIAKKATVSQTNWLLSGIAFGSLMFLTVWIFGEVSLISRWAVSGHPHTGPDPNPYG</sequence>
<feature type="transmembrane region" description="Helical" evidence="1">
    <location>
        <begin position="87"/>
        <end position="106"/>
    </location>
</feature>
<evidence type="ECO:0000259" key="2">
    <source>
        <dbReference type="Pfam" id="PF23021"/>
    </source>
</evidence>
<dbReference type="InterPro" id="IPR053912">
    <property type="entry name" value="PGAP2IP_TM_1nd"/>
</dbReference>
<feature type="domain" description="PGAP2IP second transmembrane" evidence="2">
    <location>
        <begin position="124"/>
        <end position="170"/>
    </location>
</feature>
<dbReference type="Pfam" id="PF23021">
    <property type="entry name" value="6TM_2nd_PGAP2IP"/>
    <property type="match status" value="1"/>
</dbReference>